<comment type="similarity">
    <text evidence="2">Belongs to the krueppel C2H2-type zinc-finger protein family.</text>
</comment>
<feature type="domain" description="C2H2-type" evidence="12">
    <location>
        <begin position="504"/>
        <end position="529"/>
    </location>
</feature>
<keyword evidence="8" id="KW-0539">Nucleus</keyword>
<dbReference type="FunFam" id="3.30.160.60:FF:000446">
    <property type="entry name" value="Zinc finger protein"/>
    <property type="match status" value="1"/>
</dbReference>
<evidence type="ECO:0000256" key="2">
    <source>
        <dbReference type="ARBA" id="ARBA00006991"/>
    </source>
</evidence>
<organism evidence="13 14">
    <name type="scientific">Scomber scombrus</name>
    <name type="common">Atlantic mackerel</name>
    <name type="synonym">Scomber vernalis</name>
    <dbReference type="NCBI Taxonomy" id="13677"/>
    <lineage>
        <taxon>Eukaryota</taxon>
        <taxon>Metazoa</taxon>
        <taxon>Chordata</taxon>
        <taxon>Craniata</taxon>
        <taxon>Vertebrata</taxon>
        <taxon>Euteleostomi</taxon>
        <taxon>Actinopterygii</taxon>
        <taxon>Neopterygii</taxon>
        <taxon>Teleostei</taxon>
        <taxon>Neoteleostei</taxon>
        <taxon>Acanthomorphata</taxon>
        <taxon>Pelagiaria</taxon>
        <taxon>Scombriformes</taxon>
        <taxon>Scombridae</taxon>
        <taxon>Scomber</taxon>
    </lineage>
</organism>
<keyword evidence="4" id="KW-0677">Repeat</keyword>
<evidence type="ECO:0000313" key="14">
    <source>
        <dbReference type="Proteomes" id="UP001314229"/>
    </source>
</evidence>
<keyword evidence="5 9" id="KW-0863">Zinc-finger</keyword>
<sequence length="529" mass="59469">MTMSTAMDFHSQIASIMEMLANSAVAEICKVVDDGYAVVHLEMSRSQKENEFLRRKIKLLELQIARYRAERVRGTESSISSRFPGVRLLTRQDRGTLAGPALQGRTRFLNRGPAAQHSLQKSQSINLDQDPDQEVVTTTKIESAEPEEEELLIVKVEGAFESITNADPDDKDSSDTRPARHHSEMEGQGCPKYTSSPQRKEEKMDEVQGSSAEKHSPFQMLLEWQESSETEAMEQPSCSTLAPETISRRSSLSRIRANPASSITTVLKTGQTSSAFMFHEILSNSLPREVEDSCSVAMSPVRGGHEGVEEDLTPLGGQNNASERSQCQPLLCIQIKEPHTEVMFEGNRAYSNHISIFNNPPVTMGTVDSQQQTHSKTHSWCGVQQTDTFSNQNQLYQQSTNQNQECGSVQQQQQQPCLQYACTFCSRRYAHQCQLRIHERVHTGEKPYQCVQCGKSFGQFCSLKRHQMVHTGERPFPCPQCGKQFSTSTNLKVHQSVHTGEKRFHCSKCGKNFSFHSNLIRHQALHTTK</sequence>
<dbReference type="SMART" id="SM00355">
    <property type="entry name" value="ZnF_C2H2"/>
    <property type="match status" value="4"/>
</dbReference>
<feature type="region of interest" description="Disordered" evidence="11">
    <location>
        <begin position="112"/>
        <end position="133"/>
    </location>
</feature>
<dbReference type="PROSITE" id="PS00028">
    <property type="entry name" value="ZINC_FINGER_C2H2_1"/>
    <property type="match status" value="4"/>
</dbReference>
<evidence type="ECO:0000313" key="13">
    <source>
        <dbReference type="EMBL" id="CAK6976102.1"/>
    </source>
</evidence>
<evidence type="ECO:0000256" key="10">
    <source>
        <dbReference type="SAM" id="Coils"/>
    </source>
</evidence>
<dbReference type="Pfam" id="PF00096">
    <property type="entry name" value="zf-C2H2"/>
    <property type="match status" value="3"/>
</dbReference>
<evidence type="ECO:0000256" key="4">
    <source>
        <dbReference type="ARBA" id="ARBA00022737"/>
    </source>
</evidence>
<dbReference type="PANTHER" id="PTHR24394:SF44">
    <property type="entry name" value="ZINC FINGER PROTEIN 271-LIKE"/>
    <property type="match status" value="1"/>
</dbReference>
<feature type="compositionally biased region" description="Polar residues" evidence="11">
    <location>
        <begin position="117"/>
        <end position="127"/>
    </location>
</feature>
<dbReference type="GO" id="GO:0008270">
    <property type="term" value="F:zinc ion binding"/>
    <property type="evidence" value="ECO:0007669"/>
    <property type="project" value="UniProtKB-KW"/>
</dbReference>
<dbReference type="AlphaFoldDB" id="A0AAV1PVS0"/>
<dbReference type="GO" id="GO:0003677">
    <property type="term" value="F:DNA binding"/>
    <property type="evidence" value="ECO:0007669"/>
    <property type="project" value="UniProtKB-KW"/>
</dbReference>
<evidence type="ECO:0000259" key="12">
    <source>
        <dbReference type="PROSITE" id="PS50157"/>
    </source>
</evidence>
<evidence type="ECO:0000256" key="5">
    <source>
        <dbReference type="ARBA" id="ARBA00022771"/>
    </source>
</evidence>
<reference evidence="13 14" key="1">
    <citation type="submission" date="2024-01" db="EMBL/GenBank/DDBJ databases">
        <authorList>
            <person name="Alioto T."/>
            <person name="Alioto T."/>
            <person name="Gomez Garrido J."/>
        </authorList>
    </citation>
    <scope>NUCLEOTIDE SEQUENCE [LARGE SCALE GENOMIC DNA]</scope>
</reference>
<keyword evidence="7" id="KW-0238">DNA-binding</keyword>
<name>A0AAV1PVS0_SCOSC</name>
<dbReference type="GO" id="GO:0005634">
    <property type="term" value="C:nucleus"/>
    <property type="evidence" value="ECO:0007669"/>
    <property type="project" value="UniProtKB-SubCell"/>
</dbReference>
<evidence type="ECO:0000256" key="1">
    <source>
        <dbReference type="ARBA" id="ARBA00004123"/>
    </source>
</evidence>
<evidence type="ECO:0000256" key="7">
    <source>
        <dbReference type="ARBA" id="ARBA00023125"/>
    </source>
</evidence>
<dbReference type="FunFam" id="3.30.160.60:FF:001174">
    <property type="entry name" value="zinc finger protein 527 isoform X1"/>
    <property type="match status" value="1"/>
</dbReference>
<dbReference type="GO" id="GO:0000981">
    <property type="term" value="F:DNA-binding transcription factor activity, RNA polymerase II-specific"/>
    <property type="evidence" value="ECO:0007669"/>
    <property type="project" value="TreeGrafter"/>
</dbReference>
<evidence type="ECO:0000256" key="6">
    <source>
        <dbReference type="ARBA" id="ARBA00022833"/>
    </source>
</evidence>
<feature type="coiled-coil region" evidence="10">
    <location>
        <begin position="43"/>
        <end position="70"/>
    </location>
</feature>
<dbReference type="SUPFAM" id="SSF57667">
    <property type="entry name" value="beta-beta-alpha zinc fingers"/>
    <property type="match status" value="2"/>
</dbReference>
<keyword evidence="14" id="KW-1185">Reference proteome</keyword>
<keyword evidence="3" id="KW-0479">Metal-binding</keyword>
<dbReference type="Proteomes" id="UP001314229">
    <property type="component" value="Unassembled WGS sequence"/>
</dbReference>
<dbReference type="PANTHER" id="PTHR24394">
    <property type="entry name" value="ZINC FINGER PROTEIN"/>
    <property type="match status" value="1"/>
</dbReference>
<feature type="region of interest" description="Disordered" evidence="11">
    <location>
        <begin position="161"/>
        <end position="255"/>
    </location>
</feature>
<dbReference type="EMBL" id="CAWUFR010000334">
    <property type="protein sequence ID" value="CAK6976102.1"/>
    <property type="molecule type" value="Genomic_DNA"/>
</dbReference>
<evidence type="ECO:0000256" key="11">
    <source>
        <dbReference type="SAM" id="MobiDB-lite"/>
    </source>
</evidence>
<protein>
    <submittedName>
        <fullName evidence="13">Zinc finger and SCAN domain-containing protein 12-like</fullName>
    </submittedName>
</protein>
<evidence type="ECO:0000256" key="9">
    <source>
        <dbReference type="PROSITE-ProRule" id="PRU00042"/>
    </source>
</evidence>
<dbReference type="Gene3D" id="3.30.160.60">
    <property type="entry name" value="Classic Zinc Finger"/>
    <property type="match status" value="4"/>
</dbReference>
<comment type="subcellular location">
    <subcellularLocation>
        <location evidence="1">Nucleus</location>
    </subcellularLocation>
</comment>
<comment type="caution">
    <text evidence="13">The sequence shown here is derived from an EMBL/GenBank/DDBJ whole genome shotgun (WGS) entry which is preliminary data.</text>
</comment>
<proteinExistence type="inferred from homology"/>
<dbReference type="InterPro" id="IPR013087">
    <property type="entry name" value="Znf_C2H2_type"/>
</dbReference>
<feature type="domain" description="C2H2-type" evidence="12">
    <location>
        <begin position="476"/>
        <end position="503"/>
    </location>
</feature>
<dbReference type="PROSITE" id="PS50157">
    <property type="entry name" value="ZINC_FINGER_C2H2_2"/>
    <property type="match status" value="4"/>
</dbReference>
<accession>A0AAV1PVS0</accession>
<feature type="domain" description="C2H2-type" evidence="12">
    <location>
        <begin position="448"/>
        <end position="475"/>
    </location>
</feature>
<feature type="compositionally biased region" description="Basic and acidic residues" evidence="11">
    <location>
        <begin position="198"/>
        <end position="216"/>
    </location>
</feature>
<dbReference type="InterPro" id="IPR036236">
    <property type="entry name" value="Znf_C2H2_sf"/>
</dbReference>
<evidence type="ECO:0000256" key="8">
    <source>
        <dbReference type="ARBA" id="ARBA00023242"/>
    </source>
</evidence>
<feature type="domain" description="C2H2-type" evidence="12">
    <location>
        <begin position="420"/>
        <end position="447"/>
    </location>
</feature>
<feature type="compositionally biased region" description="Basic and acidic residues" evidence="11">
    <location>
        <begin position="171"/>
        <end position="185"/>
    </location>
</feature>
<evidence type="ECO:0000256" key="3">
    <source>
        <dbReference type="ARBA" id="ARBA00022723"/>
    </source>
</evidence>
<dbReference type="FunFam" id="3.30.160.60:FF:002343">
    <property type="entry name" value="Zinc finger protein 33A"/>
    <property type="match status" value="1"/>
</dbReference>
<keyword evidence="6" id="KW-0862">Zinc</keyword>
<gene>
    <name evidence="13" type="ORF">FSCOSCO3_A012039</name>
</gene>
<keyword evidence="10" id="KW-0175">Coiled coil</keyword>